<dbReference type="PANTHER" id="PTHR31912:SF34">
    <property type="entry name" value="NOTOCHORD-RELATED PROTEIN"/>
    <property type="match status" value="1"/>
</dbReference>
<proteinExistence type="predicted"/>
<dbReference type="PANTHER" id="PTHR31912">
    <property type="entry name" value="IP13529P"/>
    <property type="match status" value="1"/>
</dbReference>
<evidence type="ECO:0000313" key="3">
    <source>
        <dbReference type="Proteomes" id="UP000292702"/>
    </source>
</evidence>
<feature type="compositionally biased region" description="Polar residues" evidence="1">
    <location>
        <begin position="785"/>
        <end position="794"/>
    </location>
</feature>
<sequence length="1068" mass="120937">TSHSVWAPYESKTMFMLDLLDNLPRLRLSDEHMKTIIWVMKECGTPNVPSFTALRAKQTLLTKDVSIVTGRHTSPLGNVFHANGPAETFRLDFANPLVRPHMHLYPEVASEISEFWQGGRVLGETDYDELQLMWLDFEDRSRRHRHFYIKELARLKDGRFVIPMVWFVKDGVYYANTFAVEYNSETSLYSVNQNKMMEVEARQLEATYLDLKASGYDIKFTVDSPAWTSQMPHPERDPHGCPKFTTFASIWSDDVSGNKTKMYNPHTNVYVANLNLPHRNLQQEYFVRFVSTSPHASSSEQLEAAVNDMGKSKWHKAYDCELEMPILFRIRPKIEPADNPQQAETCSHIGLKGSKFCRRCHVGGTNTEKETDEGFEALFTPGRMRKVAETRSAVKNQLHTAALGVAEAVTKLQRESGVKDKIAQHWIEILIPKARQLQHERIRHAETRDERLKVRALRGEARKEVEMEITLQIQTELVWWLIQQPPDRYAALPQDSPMRRRLRAADEILHTWLLGGKKYVWHAVSSVWDDKTEAIFAARLQSSSVDGLSIPPLRGEYMVKYKNSLLGKHFKALQQVGVFHLYDGVCSDLLLDLWKASGELAAMLWYHTIPDMDQYIADLSILIGNVLDIWTLIDPERILEKAKLHILPHILEDIRNFGPAPLYSTEIFECWNAIFRFCSILSNHQAPSLDIARTLADLERFKHLVSGGWWKGKDGHYTQAGQYVRSFLVNNPKLQQRLGWTEPRQLVVGSTKLCSKKTRAPEAWAVITRQNDVESIDRVVEPSTGAESQGQSQEGVAVPSGNLGSDQRPQAAWQRCQYLISQSRDVCKVGSWVFFNTDSNSEQAVRPGRILDIRSSGSHAVAFIKTFEIAGTPDDRFNMPVLTPSAKGTVVVDPEAIHFIFNAQHDCHSNGCKAGAEEHIRQERETTERTRNSILHATTERFFLNMHAFHNADLIRRTLPRTLWAPKSYVEDRGAKHREAAEKLRVSRPQKRAEAVKKGKETRARNAAKGAAAAAGNNPRPEGESTAAMEGAAVPMDTESSQAITQSNMLLTPSISSEAAAFSAAQVE</sequence>
<dbReference type="AlphaFoldDB" id="A0A4R0RPC5"/>
<dbReference type="EMBL" id="RWJN01000248">
    <property type="protein sequence ID" value="TCD64244.1"/>
    <property type="molecule type" value="Genomic_DNA"/>
</dbReference>
<dbReference type="OrthoDB" id="2791548at2759"/>
<dbReference type="STRING" id="92696.A0A4R0RPC5"/>
<evidence type="ECO:0000256" key="1">
    <source>
        <dbReference type="SAM" id="MobiDB-lite"/>
    </source>
</evidence>
<dbReference type="Proteomes" id="UP000292702">
    <property type="component" value="Unassembled WGS sequence"/>
</dbReference>
<feature type="compositionally biased region" description="Basic and acidic residues" evidence="1">
    <location>
        <begin position="972"/>
        <end position="1004"/>
    </location>
</feature>
<feature type="region of interest" description="Disordered" evidence="1">
    <location>
        <begin position="780"/>
        <end position="806"/>
    </location>
</feature>
<evidence type="ECO:0000313" key="2">
    <source>
        <dbReference type="EMBL" id="TCD64244.1"/>
    </source>
</evidence>
<gene>
    <name evidence="2" type="ORF">EIP91_004346</name>
</gene>
<comment type="caution">
    <text evidence="2">The sequence shown here is derived from an EMBL/GenBank/DDBJ whole genome shotgun (WGS) entry which is preliminary data.</text>
</comment>
<feature type="compositionally biased region" description="Low complexity" evidence="1">
    <location>
        <begin position="1005"/>
        <end position="1020"/>
    </location>
</feature>
<feature type="compositionally biased region" description="Polar residues" evidence="1">
    <location>
        <begin position="1038"/>
        <end position="1052"/>
    </location>
</feature>
<accession>A0A4R0RPC5</accession>
<reference evidence="2 3" key="1">
    <citation type="submission" date="2018-11" db="EMBL/GenBank/DDBJ databases">
        <title>Genome assembly of Steccherinum ochraceum LE-BIN_3174, the white-rot fungus of the Steccherinaceae family (The Residual Polyporoid clade, Polyporales, Basidiomycota).</title>
        <authorList>
            <person name="Fedorova T.V."/>
            <person name="Glazunova O.A."/>
            <person name="Landesman E.O."/>
            <person name="Moiseenko K.V."/>
            <person name="Psurtseva N.V."/>
            <person name="Savinova O.S."/>
            <person name="Shakhova N.V."/>
            <person name="Tyazhelova T.V."/>
            <person name="Vasina D.V."/>
        </authorList>
    </citation>
    <scope>NUCLEOTIDE SEQUENCE [LARGE SCALE GENOMIC DNA]</scope>
    <source>
        <strain evidence="2 3">LE-BIN_3174</strain>
    </source>
</reference>
<protein>
    <submittedName>
        <fullName evidence="2">Uncharacterized protein</fullName>
    </submittedName>
</protein>
<organism evidence="2 3">
    <name type="scientific">Steccherinum ochraceum</name>
    <dbReference type="NCBI Taxonomy" id="92696"/>
    <lineage>
        <taxon>Eukaryota</taxon>
        <taxon>Fungi</taxon>
        <taxon>Dikarya</taxon>
        <taxon>Basidiomycota</taxon>
        <taxon>Agaricomycotina</taxon>
        <taxon>Agaricomycetes</taxon>
        <taxon>Polyporales</taxon>
        <taxon>Steccherinaceae</taxon>
        <taxon>Steccherinum</taxon>
    </lineage>
</organism>
<feature type="non-terminal residue" evidence="2">
    <location>
        <position position="1"/>
    </location>
</feature>
<name>A0A4R0RPC5_9APHY</name>
<feature type="region of interest" description="Disordered" evidence="1">
    <location>
        <begin position="972"/>
        <end position="1052"/>
    </location>
</feature>
<keyword evidence="3" id="KW-1185">Reference proteome</keyword>